<dbReference type="Proteomes" id="UP000013827">
    <property type="component" value="Unassembled WGS sequence"/>
</dbReference>
<proteinExistence type="predicted"/>
<sequence>MDGDAVTFCPDVPALVPVALSFGAMVLCNGVLRFVLRLDRVTQSAMEESPPIRLARCLGLLLTLPLAIALAALTWPNICVSLACDSDAMGDFASGEDLGDGDGGSGSGCDRGLFVSSLVASVFYFALLAVVMGATLMVRLVGSSNGQALPTAKARVVPEPIFALRMPEMAVEVEEKLPSSRPTRGKVVEVETYDVNSRRISHRDAVVERPGGGSGRLSAASGRMSAAAGRASGWDDEIVSNSTEDSDGDEMAPPERPVGMEGPRTSVAAATPRQLMQRRSEAQPRATPPPAPSATLLQDDIVSNSTESESDEPENTSPRASQGSQAPQASRGWSLQREESVLSNATESDDGIKEQQQAFQALKKISGNTHTAKGGPSNMAVLIVCGFIGPLVTAKGILNMWYGTNKYPAPE</sequence>
<evidence type="ECO:0000313" key="4">
    <source>
        <dbReference type="Proteomes" id="UP000013827"/>
    </source>
</evidence>
<dbReference type="RefSeq" id="XP_005784455.1">
    <property type="nucleotide sequence ID" value="XM_005784398.1"/>
</dbReference>
<evidence type="ECO:0008006" key="5">
    <source>
        <dbReference type="Google" id="ProtNLM"/>
    </source>
</evidence>
<dbReference type="RefSeq" id="XP_005768542.1">
    <property type="nucleotide sequence ID" value="XM_005768485.1"/>
</dbReference>
<dbReference type="GeneID" id="17262275"/>
<keyword evidence="2" id="KW-0812">Transmembrane</keyword>
<feature type="transmembrane region" description="Helical" evidence="2">
    <location>
        <begin position="113"/>
        <end position="138"/>
    </location>
</feature>
<feature type="region of interest" description="Disordered" evidence="1">
    <location>
        <begin position="201"/>
        <end position="353"/>
    </location>
</feature>
<protein>
    <recommendedName>
        <fullName evidence="5">Transmembrane protein</fullName>
    </recommendedName>
</protein>
<name>A0A0D3IXX8_EMIH1</name>
<evidence type="ECO:0000256" key="1">
    <source>
        <dbReference type="SAM" id="MobiDB-lite"/>
    </source>
</evidence>
<dbReference type="HOGENOM" id="CLU_669844_0_0_1"/>
<dbReference type="GeneID" id="17277298"/>
<dbReference type="PaxDb" id="2903-EOD16113"/>
<accession>A0A0D3IXX8</accession>
<dbReference type="EnsemblProtists" id="EOD32026">
    <property type="protein sequence ID" value="EOD32026"/>
    <property type="gene ID" value="EMIHUDRAFT_202564"/>
</dbReference>
<feature type="compositionally biased region" description="Low complexity" evidence="1">
    <location>
        <begin position="216"/>
        <end position="232"/>
    </location>
</feature>
<evidence type="ECO:0000313" key="3">
    <source>
        <dbReference type="EnsemblProtists" id="EOD16113"/>
    </source>
</evidence>
<dbReference type="KEGG" id="ehx:EMIHUDRAFT_202564"/>
<feature type="transmembrane region" description="Helical" evidence="2">
    <location>
        <begin position="12"/>
        <end position="36"/>
    </location>
</feature>
<reference evidence="4" key="1">
    <citation type="journal article" date="2013" name="Nature">
        <title>Pan genome of the phytoplankton Emiliania underpins its global distribution.</title>
        <authorList>
            <person name="Read B.A."/>
            <person name="Kegel J."/>
            <person name="Klute M.J."/>
            <person name="Kuo A."/>
            <person name="Lefebvre S.C."/>
            <person name="Maumus F."/>
            <person name="Mayer C."/>
            <person name="Miller J."/>
            <person name="Monier A."/>
            <person name="Salamov A."/>
            <person name="Young J."/>
            <person name="Aguilar M."/>
            <person name="Claverie J.M."/>
            <person name="Frickenhaus S."/>
            <person name="Gonzalez K."/>
            <person name="Herman E.K."/>
            <person name="Lin Y.C."/>
            <person name="Napier J."/>
            <person name="Ogata H."/>
            <person name="Sarno A.F."/>
            <person name="Shmutz J."/>
            <person name="Schroeder D."/>
            <person name="de Vargas C."/>
            <person name="Verret F."/>
            <person name="von Dassow P."/>
            <person name="Valentin K."/>
            <person name="Van de Peer Y."/>
            <person name="Wheeler G."/>
            <person name="Dacks J.B."/>
            <person name="Delwiche C.F."/>
            <person name="Dyhrman S.T."/>
            <person name="Glockner G."/>
            <person name="John U."/>
            <person name="Richards T."/>
            <person name="Worden A.Z."/>
            <person name="Zhang X."/>
            <person name="Grigoriev I.V."/>
            <person name="Allen A.E."/>
            <person name="Bidle K."/>
            <person name="Borodovsky M."/>
            <person name="Bowler C."/>
            <person name="Brownlee C."/>
            <person name="Cock J.M."/>
            <person name="Elias M."/>
            <person name="Gladyshev V.N."/>
            <person name="Groth M."/>
            <person name="Guda C."/>
            <person name="Hadaegh A."/>
            <person name="Iglesias-Rodriguez M.D."/>
            <person name="Jenkins J."/>
            <person name="Jones B.M."/>
            <person name="Lawson T."/>
            <person name="Leese F."/>
            <person name="Lindquist E."/>
            <person name="Lobanov A."/>
            <person name="Lomsadze A."/>
            <person name="Malik S.B."/>
            <person name="Marsh M.E."/>
            <person name="Mackinder L."/>
            <person name="Mock T."/>
            <person name="Mueller-Roeber B."/>
            <person name="Pagarete A."/>
            <person name="Parker M."/>
            <person name="Probert I."/>
            <person name="Quesneville H."/>
            <person name="Raines C."/>
            <person name="Rensing S.A."/>
            <person name="Riano-Pachon D.M."/>
            <person name="Richier S."/>
            <person name="Rokitta S."/>
            <person name="Shiraiwa Y."/>
            <person name="Soanes D.M."/>
            <person name="van der Giezen M."/>
            <person name="Wahlund T.M."/>
            <person name="Williams B."/>
            <person name="Wilson W."/>
            <person name="Wolfe G."/>
            <person name="Wurch L.L."/>
        </authorList>
    </citation>
    <scope>NUCLEOTIDE SEQUENCE</scope>
</reference>
<feature type="compositionally biased region" description="Acidic residues" evidence="1">
    <location>
        <begin position="234"/>
        <end position="252"/>
    </location>
</feature>
<feature type="transmembrane region" description="Helical" evidence="2">
    <location>
        <begin position="57"/>
        <end position="75"/>
    </location>
</feature>
<dbReference type="EnsemblProtists" id="EOD16113">
    <property type="protein sequence ID" value="EOD16113"/>
    <property type="gene ID" value="EMIHUDRAFT_245322"/>
</dbReference>
<keyword evidence="4" id="KW-1185">Reference proteome</keyword>
<organism evidence="3 4">
    <name type="scientific">Emiliania huxleyi (strain CCMP1516)</name>
    <dbReference type="NCBI Taxonomy" id="280463"/>
    <lineage>
        <taxon>Eukaryota</taxon>
        <taxon>Haptista</taxon>
        <taxon>Haptophyta</taxon>
        <taxon>Prymnesiophyceae</taxon>
        <taxon>Isochrysidales</taxon>
        <taxon>Noelaerhabdaceae</taxon>
        <taxon>Emiliania</taxon>
    </lineage>
</organism>
<dbReference type="KEGG" id="ehx:EMIHUDRAFT_245322"/>
<keyword evidence="2" id="KW-0472">Membrane</keyword>
<feature type="compositionally biased region" description="Polar residues" evidence="1">
    <location>
        <begin position="315"/>
        <end position="333"/>
    </location>
</feature>
<feature type="transmembrane region" description="Helical" evidence="2">
    <location>
        <begin position="380"/>
        <end position="402"/>
    </location>
</feature>
<reference evidence="3" key="2">
    <citation type="submission" date="2024-10" db="UniProtKB">
        <authorList>
            <consortium name="EnsemblProtists"/>
        </authorList>
    </citation>
    <scope>IDENTIFICATION</scope>
</reference>
<dbReference type="AlphaFoldDB" id="A0A0D3IXX8"/>
<evidence type="ECO:0000256" key="2">
    <source>
        <dbReference type="SAM" id="Phobius"/>
    </source>
</evidence>
<keyword evidence="2" id="KW-1133">Transmembrane helix</keyword>